<proteinExistence type="predicted"/>
<accession>A0A319EZ79</accession>
<evidence type="ECO:0000313" key="2">
    <source>
        <dbReference type="Proteomes" id="UP000248423"/>
    </source>
</evidence>
<name>A0A319EZ79_ASPSB</name>
<dbReference type="OrthoDB" id="4369670at2759"/>
<dbReference type="VEuPathDB" id="FungiDB:BO78DRAFT_404226"/>
<keyword evidence="2" id="KW-1185">Reference proteome</keyword>
<reference evidence="1 2" key="1">
    <citation type="submission" date="2018-02" db="EMBL/GenBank/DDBJ databases">
        <title>The genomes of Aspergillus section Nigri reveals drivers in fungal speciation.</title>
        <authorList>
            <consortium name="DOE Joint Genome Institute"/>
            <person name="Vesth T.C."/>
            <person name="Nybo J."/>
            <person name="Theobald S."/>
            <person name="Brandl J."/>
            <person name="Frisvad J.C."/>
            <person name="Nielsen K.F."/>
            <person name="Lyhne E.K."/>
            <person name="Kogle M.E."/>
            <person name="Kuo A."/>
            <person name="Riley R."/>
            <person name="Clum A."/>
            <person name="Nolan M."/>
            <person name="Lipzen A."/>
            <person name="Salamov A."/>
            <person name="Henrissat B."/>
            <person name="Wiebenga A."/>
            <person name="De vries R.P."/>
            <person name="Grigoriev I.V."/>
            <person name="Mortensen U.H."/>
            <person name="Andersen M.R."/>
            <person name="Baker S.E."/>
        </authorList>
    </citation>
    <scope>NUCLEOTIDE SEQUENCE [LARGE SCALE GENOMIC DNA]</scope>
    <source>
        <strain evidence="1 2">CBS 121057</strain>
    </source>
</reference>
<dbReference type="Proteomes" id="UP000248423">
    <property type="component" value="Unassembled WGS sequence"/>
</dbReference>
<dbReference type="AlphaFoldDB" id="A0A319EZ79"/>
<sequence>MTLLPCRPAHITGSSQRQSVKPSLIKQRGIFEKDKLEHIKCLLVELNPQWFRDGTYSKMAHSTLEKETHVDDQDADLEVPEEQLHEIEKTLTQFPSDGLLQDSAVEAAKEARIWQVLDTERHLAEHPDVILEIDKDELHKAEYTRLCAPFQGLSRKPSSPRTRNIIVSEPVFKTRMQLLNGGRHFNGCSRGDQRIDIYLPINIIGFLVRAELNANERHPHCWAQKALDSDTGARLAISVTREEDGESITTYATNNGSWAPYKANTFVDWLNGIDYIQISQSPRRYLHFQP</sequence>
<gene>
    <name evidence="1" type="ORF">BO78DRAFT_404226</name>
</gene>
<protein>
    <submittedName>
        <fullName evidence="1">Uncharacterized protein</fullName>
    </submittedName>
</protein>
<evidence type="ECO:0000313" key="1">
    <source>
        <dbReference type="EMBL" id="PYI10444.1"/>
    </source>
</evidence>
<dbReference type="EMBL" id="KZ826322">
    <property type="protein sequence ID" value="PYI10444.1"/>
    <property type="molecule type" value="Genomic_DNA"/>
</dbReference>
<organism evidence="1 2">
    <name type="scientific">Aspergillus sclerotiicarbonarius (strain CBS 121057 / IBT 28362)</name>
    <dbReference type="NCBI Taxonomy" id="1448318"/>
    <lineage>
        <taxon>Eukaryota</taxon>
        <taxon>Fungi</taxon>
        <taxon>Dikarya</taxon>
        <taxon>Ascomycota</taxon>
        <taxon>Pezizomycotina</taxon>
        <taxon>Eurotiomycetes</taxon>
        <taxon>Eurotiomycetidae</taxon>
        <taxon>Eurotiales</taxon>
        <taxon>Aspergillaceae</taxon>
        <taxon>Aspergillus</taxon>
        <taxon>Aspergillus subgen. Circumdati</taxon>
    </lineage>
</organism>